<dbReference type="AlphaFoldDB" id="A0AAD5TRX4"/>
<dbReference type="PANTHER" id="PTHR15505">
    <property type="entry name" value="RIIA DOMAIN-CONTAINING PROTEIN 1"/>
    <property type="match status" value="1"/>
</dbReference>
<keyword evidence="3" id="KW-1185">Reference proteome</keyword>
<protein>
    <recommendedName>
        <fullName evidence="4">RIIa domain-containing protein</fullName>
    </recommendedName>
</protein>
<feature type="compositionally biased region" description="Pro residues" evidence="1">
    <location>
        <begin position="13"/>
        <end position="26"/>
    </location>
</feature>
<dbReference type="CDD" id="cd22973">
    <property type="entry name" value="DD_CATIP"/>
    <property type="match status" value="1"/>
</dbReference>
<dbReference type="EMBL" id="JADGJQ010000001">
    <property type="protein sequence ID" value="KAJ3185416.1"/>
    <property type="molecule type" value="Genomic_DNA"/>
</dbReference>
<evidence type="ECO:0000313" key="2">
    <source>
        <dbReference type="EMBL" id="KAJ3185416.1"/>
    </source>
</evidence>
<dbReference type="PANTHER" id="PTHR15505:SF3">
    <property type="entry name" value="CILIOGENESIS-ASSOCIATED TTC17-INTERACTING PROTEIN"/>
    <property type="match status" value="1"/>
</dbReference>
<accession>A0AAD5TRX4</accession>
<dbReference type="SUPFAM" id="SSF47391">
    <property type="entry name" value="Dimerization-anchoring domain of cAMP-dependent PK regulatory subunit"/>
    <property type="match status" value="1"/>
</dbReference>
<dbReference type="GO" id="GO:0044782">
    <property type="term" value="P:cilium organization"/>
    <property type="evidence" value="ECO:0007669"/>
    <property type="project" value="TreeGrafter"/>
</dbReference>
<reference evidence="2" key="1">
    <citation type="submission" date="2020-05" db="EMBL/GenBank/DDBJ databases">
        <title>Phylogenomic resolution of chytrid fungi.</title>
        <authorList>
            <person name="Stajich J.E."/>
            <person name="Amses K."/>
            <person name="Simmons R."/>
            <person name="Seto K."/>
            <person name="Myers J."/>
            <person name="Bonds A."/>
            <person name="Quandt C.A."/>
            <person name="Barry K."/>
            <person name="Liu P."/>
            <person name="Grigoriev I."/>
            <person name="Longcore J.E."/>
            <person name="James T.Y."/>
        </authorList>
    </citation>
    <scope>NUCLEOTIDE SEQUENCE</scope>
    <source>
        <strain evidence="2">JEL0379</strain>
    </source>
</reference>
<dbReference type="GO" id="GO:0030041">
    <property type="term" value="P:actin filament polymerization"/>
    <property type="evidence" value="ECO:0007669"/>
    <property type="project" value="TreeGrafter"/>
</dbReference>
<evidence type="ECO:0000313" key="3">
    <source>
        <dbReference type="Proteomes" id="UP001212152"/>
    </source>
</evidence>
<gene>
    <name evidence="2" type="ORF">HDU87_000035</name>
</gene>
<dbReference type="InterPro" id="IPR047501">
    <property type="entry name" value="DD_CATIP"/>
</dbReference>
<dbReference type="Proteomes" id="UP001212152">
    <property type="component" value="Unassembled WGS sequence"/>
</dbReference>
<evidence type="ECO:0008006" key="4">
    <source>
        <dbReference type="Google" id="ProtNLM"/>
    </source>
</evidence>
<sequence>MSLNHDHASAAAPPEPEPQPPNPATPAKPALDFRTDIELQSEYLQCKDEIRAAQAEYVRTHSELRDIMADYLQLLLHRKPRDVYAFTAQYFTI</sequence>
<name>A0AAD5TRX4_9FUNG</name>
<evidence type="ECO:0000256" key="1">
    <source>
        <dbReference type="SAM" id="MobiDB-lite"/>
    </source>
</evidence>
<feature type="region of interest" description="Disordered" evidence="1">
    <location>
        <begin position="1"/>
        <end position="31"/>
    </location>
</feature>
<comment type="caution">
    <text evidence="2">The sequence shown here is derived from an EMBL/GenBank/DDBJ whole genome shotgun (WGS) entry which is preliminary data.</text>
</comment>
<dbReference type="Gene3D" id="1.20.890.10">
    <property type="entry name" value="cAMP-dependent protein kinase regulatory subunit, dimerization-anchoring domain"/>
    <property type="match status" value="1"/>
</dbReference>
<organism evidence="2 3">
    <name type="scientific">Geranomyces variabilis</name>
    <dbReference type="NCBI Taxonomy" id="109894"/>
    <lineage>
        <taxon>Eukaryota</taxon>
        <taxon>Fungi</taxon>
        <taxon>Fungi incertae sedis</taxon>
        <taxon>Chytridiomycota</taxon>
        <taxon>Chytridiomycota incertae sedis</taxon>
        <taxon>Chytridiomycetes</taxon>
        <taxon>Spizellomycetales</taxon>
        <taxon>Powellomycetaceae</taxon>
        <taxon>Geranomyces</taxon>
    </lineage>
</organism>
<proteinExistence type="predicted"/>